<dbReference type="Pfam" id="PF00072">
    <property type="entry name" value="Response_reg"/>
    <property type="match status" value="1"/>
</dbReference>
<dbReference type="PANTHER" id="PTHR43047">
    <property type="entry name" value="TWO-COMPONENT HISTIDINE PROTEIN KINASE"/>
    <property type="match status" value="1"/>
</dbReference>
<evidence type="ECO:0000313" key="15">
    <source>
        <dbReference type="EMBL" id="AHZ72359.1"/>
    </source>
</evidence>
<feature type="domain" description="Histidine kinase" evidence="13">
    <location>
        <begin position="803"/>
        <end position="1017"/>
    </location>
</feature>
<dbReference type="SMART" id="SM00388">
    <property type="entry name" value="HisKA"/>
    <property type="match status" value="1"/>
</dbReference>
<evidence type="ECO:0000256" key="1">
    <source>
        <dbReference type="ARBA" id="ARBA00000085"/>
    </source>
</evidence>
<evidence type="ECO:0000313" key="16">
    <source>
        <dbReference type="Proteomes" id="UP000026913"/>
    </source>
</evidence>
<dbReference type="CDD" id="cd10322">
    <property type="entry name" value="SLC5sbd"/>
    <property type="match status" value="1"/>
</dbReference>
<dbReference type="PROSITE" id="PS50283">
    <property type="entry name" value="NA_SOLUT_SYMP_3"/>
    <property type="match status" value="1"/>
</dbReference>
<dbReference type="InterPro" id="IPR004358">
    <property type="entry name" value="Sig_transdc_His_kin-like_C"/>
</dbReference>
<dbReference type="Proteomes" id="UP000026913">
    <property type="component" value="Chromosome"/>
</dbReference>
<dbReference type="InterPro" id="IPR035965">
    <property type="entry name" value="PAS-like_dom_sf"/>
</dbReference>
<feature type="transmembrane region" description="Helical" evidence="12">
    <location>
        <begin position="282"/>
        <end position="306"/>
    </location>
</feature>
<dbReference type="InterPro" id="IPR011006">
    <property type="entry name" value="CheY-like_superfamily"/>
</dbReference>
<dbReference type="InterPro" id="IPR038377">
    <property type="entry name" value="Na/Glc_symporter_sf"/>
</dbReference>
<dbReference type="RefSeq" id="WP_010456763.1">
    <property type="nucleotide sequence ID" value="NZ_CP005960.1"/>
</dbReference>
<keyword evidence="5 11" id="KW-0597">Phosphoprotein</keyword>
<dbReference type="InterPro" id="IPR001789">
    <property type="entry name" value="Sig_transdc_resp-reg_receiver"/>
</dbReference>
<dbReference type="Gene3D" id="3.30.565.10">
    <property type="entry name" value="Histidine kinase-like ATPase, C-terminal domain"/>
    <property type="match status" value="1"/>
</dbReference>
<comment type="subcellular location">
    <subcellularLocation>
        <location evidence="2">Membrane</location>
        <topology evidence="2">Multi-pass membrane protein</topology>
    </subcellularLocation>
</comment>
<feature type="transmembrane region" description="Helical" evidence="12">
    <location>
        <begin position="241"/>
        <end position="261"/>
    </location>
</feature>
<dbReference type="PROSITE" id="PS50110">
    <property type="entry name" value="RESPONSE_REGULATORY"/>
    <property type="match status" value="1"/>
</dbReference>
<feature type="transmembrane region" description="Helical" evidence="12">
    <location>
        <begin position="376"/>
        <end position="400"/>
    </location>
</feature>
<dbReference type="GO" id="GO:0022857">
    <property type="term" value="F:transmembrane transporter activity"/>
    <property type="evidence" value="ECO:0007669"/>
    <property type="project" value="InterPro"/>
</dbReference>
<dbReference type="Gene3D" id="3.30.450.20">
    <property type="entry name" value="PAS domain"/>
    <property type="match status" value="1"/>
</dbReference>
<dbReference type="GO" id="GO:0000155">
    <property type="term" value="F:phosphorelay sensor kinase activity"/>
    <property type="evidence" value="ECO:0007669"/>
    <property type="project" value="InterPro"/>
</dbReference>
<proteinExistence type="inferred from homology"/>
<evidence type="ECO:0000256" key="10">
    <source>
        <dbReference type="ARBA" id="ARBA00023136"/>
    </source>
</evidence>
<keyword evidence="6" id="KW-0808">Transferase</keyword>
<organism evidence="15 16">
    <name type="scientific">Pseudomonas mandelii JR-1</name>
    <dbReference type="NCBI Taxonomy" id="1147786"/>
    <lineage>
        <taxon>Bacteria</taxon>
        <taxon>Pseudomonadati</taxon>
        <taxon>Pseudomonadota</taxon>
        <taxon>Gammaproteobacteria</taxon>
        <taxon>Pseudomonadales</taxon>
        <taxon>Pseudomonadaceae</taxon>
        <taxon>Pseudomonas</taxon>
    </lineage>
</organism>
<feature type="transmembrane region" description="Helical" evidence="12">
    <location>
        <begin position="66"/>
        <end position="87"/>
    </location>
</feature>
<dbReference type="SMART" id="SM00387">
    <property type="entry name" value="HATPase_c"/>
    <property type="match status" value="1"/>
</dbReference>
<evidence type="ECO:0000256" key="2">
    <source>
        <dbReference type="ARBA" id="ARBA00004141"/>
    </source>
</evidence>
<evidence type="ECO:0000256" key="9">
    <source>
        <dbReference type="ARBA" id="ARBA00022989"/>
    </source>
</evidence>
<feature type="transmembrane region" description="Helical" evidence="12">
    <location>
        <begin position="412"/>
        <end position="433"/>
    </location>
</feature>
<evidence type="ECO:0000256" key="8">
    <source>
        <dbReference type="ARBA" id="ARBA00022777"/>
    </source>
</evidence>
<feature type="transmembrane region" description="Helical" evidence="12">
    <location>
        <begin position="190"/>
        <end position="217"/>
    </location>
</feature>
<evidence type="ECO:0000256" key="6">
    <source>
        <dbReference type="ARBA" id="ARBA00022679"/>
    </source>
</evidence>
<dbReference type="Pfam" id="PF12860">
    <property type="entry name" value="PAS_7"/>
    <property type="match status" value="1"/>
</dbReference>
<dbReference type="EC" id="2.7.13.3" evidence="4"/>
<dbReference type="PANTHER" id="PTHR43047:SF9">
    <property type="entry name" value="HISTIDINE KINASE"/>
    <property type="match status" value="1"/>
</dbReference>
<dbReference type="FunFam" id="3.30.565.10:FF:000049">
    <property type="entry name" value="Two-component sensor histidine kinase"/>
    <property type="match status" value="1"/>
</dbReference>
<dbReference type="InterPro" id="IPR003594">
    <property type="entry name" value="HATPase_dom"/>
</dbReference>
<dbReference type="HOGENOM" id="CLU_000445_22_0_6"/>
<dbReference type="InterPro" id="IPR036097">
    <property type="entry name" value="HisK_dim/P_sf"/>
</dbReference>
<dbReference type="SMART" id="SM00448">
    <property type="entry name" value="REC"/>
    <property type="match status" value="1"/>
</dbReference>
<comment type="similarity">
    <text evidence="3">Belongs to the sodium:solute symporter (SSF) (TC 2.A.21) family.</text>
</comment>
<dbReference type="CDD" id="cd00082">
    <property type="entry name" value="HisKA"/>
    <property type="match status" value="1"/>
</dbReference>
<dbReference type="Pfam" id="PF02518">
    <property type="entry name" value="HATPase_c"/>
    <property type="match status" value="1"/>
</dbReference>
<dbReference type="FunFam" id="1.20.1730.10:FF:000022">
    <property type="entry name" value="Sensor histidine kinase"/>
    <property type="match status" value="1"/>
</dbReference>
<dbReference type="SUPFAM" id="SSF55785">
    <property type="entry name" value="PYP-like sensor domain (PAS domain)"/>
    <property type="match status" value="1"/>
</dbReference>
<dbReference type="InterPro" id="IPR003661">
    <property type="entry name" value="HisK_dim/P_dom"/>
</dbReference>
<evidence type="ECO:0000256" key="12">
    <source>
        <dbReference type="SAM" id="Phobius"/>
    </source>
</evidence>
<evidence type="ECO:0000256" key="4">
    <source>
        <dbReference type="ARBA" id="ARBA00012438"/>
    </source>
</evidence>
<keyword evidence="7 12" id="KW-0812">Transmembrane</keyword>
<keyword evidence="10 12" id="KW-0472">Membrane</keyword>
<protein>
    <recommendedName>
        <fullName evidence="4">histidine kinase</fullName>
        <ecNumber evidence="4">2.7.13.3</ecNumber>
    </recommendedName>
</protein>
<comment type="catalytic activity">
    <reaction evidence="1">
        <text>ATP + protein L-histidine = ADP + protein N-phospho-L-histidine.</text>
        <dbReference type="EC" id="2.7.13.3"/>
    </reaction>
</comment>
<accession>A0A024EHE6</accession>
<dbReference type="GO" id="GO:0005886">
    <property type="term" value="C:plasma membrane"/>
    <property type="evidence" value="ECO:0007669"/>
    <property type="project" value="TreeGrafter"/>
</dbReference>
<feature type="transmembrane region" description="Helical" evidence="12">
    <location>
        <begin position="116"/>
        <end position="134"/>
    </location>
</feature>
<feature type="transmembrane region" description="Helical" evidence="12">
    <location>
        <begin position="161"/>
        <end position="178"/>
    </location>
</feature>
<evidence type="ECO:0000256" key="5">
    <source>
        <dbReference type="ARBA" id="ARBA00022553"/>
    </source>
</evidence>
<feature type="transmembrane region" description="Helical" evidence="12">
    <location>
        <begin position="326"/>
        <end position="355"/>
    </location>
</feature>
<evidence type="ECO:0000259" key="13">
    <source>
        <dbReference type="PROSITE" id="PS50109"/>
    </source>
</evidence>
<keyword evidence="9 12" id="KW-1133">Transmembrane helix</keyword>
<dbReference type="InterPro" id="IPR005467">
    <property type="entry name" value="His_kinase_dom"/>
</dbReference>
<dbReference type="NCBIfam" id="NF041832">
    <property type="entry name" value="near_NosP_CTERM"/>
    <property type="match status" value="1"/>
</dbReference>
<evidence type="ECO:0000256" key="3">
    <source>
        <dbReference type="ARBA" id="ARBA00006434"/>
    </source>
</evidence>
<dbReference type="FunFam" id="1.10.287.130:FF:000063">
    <property type="entry name" value="Hybrid sensor histidine kinase/response regulator"/>
    <property type="match status" value="1"/>
</dbReference>
<dbReference type="AlphaFoldDB" id="A0A024EHE6"/>
<feature type="domain" description="Response regulatory" evidence="14">
    <location>
        <begin position="1038"/>
        <end position="1154"/>
    </location>
</feature>
<dbReference type="PRINTS" id="PR00344">
    <property type="entry name" value="BCTRLSENSOR"/>
</dbReference>
<feature type="transmembrane region" description="Helical" evidence="12">
    <location>
        <begin position="440"/>
        <end position="462"/>
    </location>
</feature>
<dbReference type="Pfam" id="PF00512">
    <property type="entry name" value="HisKA"/>
    <property type="match status" value="1"/>
</dbReference>
<evidence type="ECO:0000259" key="14">
    <source>
        <dbReference type="PROSITE" id="PS50110"/>
    </source>
</evidence>
<dbReference type="OrthoDB" id="9764438at2"/>
<dbReference type="PROSITE" id="PS50109">
    <property type="entry name" value="HIS_KIN"/>
    <property type="match status" value="1"/>
</dbReference>
<sequence>MSLSSGLIAAVALAYMAIMFAIAFYGDRRSTPLPPRVRAWVYSLSLAVYCTSWTFFGAVGQAAEQLWSFLPIYLGPILLLVCAPWVLQKMVMISKQENITSIADFIAARYGKSQSLAVVVALICLVGVLPYIALQLKGIVLGVNLLIGAGADAMGTRAQDTALIVSLVLALFTIVFGTRNLDATEHHRGMVLAIAFESLVKLFAFLAVGAFVTYGLYDGFDDLFNQAMLAPRLEAYWKETINWPSMVVQTGVAMMAIICLPRQFHVTVVENIDPQDLRLAKWVFPAYLALAALFVVPIALAGQMLLPSSVLPDSFVISLPLAQAHPALAMLAFIGGASAATGMVIVASVALSTMVSNDMLLPWLLRRNNAERPFEVFRQWMLSVRRVSIVVILLLAYVSYRLLGSTASLATIGQIAFAAVTQLAPAMLGALYWKQANRRGVFAGLAAGTFLWFYTLILPIAAHSLGLSLNSFPGLAWLHSNPLNLPLTPLTQGVVLSLAANFTLFAWVSVLSRTRVSEHWQAGRFIGQEISARPSARSMLAVQIDDLLQLAARFVGEERARQSFIRFAYRQGKGFNPNQNADGEWIAHTERLLAGVLGASSTRAVVKAAIEGREMQLEDVVRIADEASEVLQFNRALLQGAIENITQGISVVDQSLKLVAWNRRYLELFNYPDGLIRLGRPIADIIRYNAERGLCGPGEAEVHVARRLHWMRQGRAHTSERLFPNGRVIELIGNPMPGGGFVMSFTDITAFREAEQALTEANEGLEQRVTARTHELSQLNVALTEAKGTAESANQSKTRFLAAVSHDLMQPLNAARLFSAALSHQEDGLSSEAQKLVHHLDSSLRSAEDLISDLLDISRLENGKINPDPKPFVLNELFDALGAEFKALAQEQGLKFRVRGSTLRIDSDIKLLRRILQNFLTNAFRYAKGPVLLGVRRRKGELCLEVWDRGPGIPEDKQLVIFEEFKRLDSHQTRAEKGLGLGLAIADGLCRVLGHTLRVRSWPGRGSVFSVSVPLARAQVVAPTQVSELNGHVLSGAQVLCIDNEDSILIGMNSLLTRWGCQVWTARNREECAALLKDGVRPQLALVDYHLDHGETGTELMAWLRTQLGEPVPGVVISADGRPETVAQVHAAGLEYLAKPVKPAALRALLSRHLPL</sequence>
<dbReference type="Gene3D" id="3.40.50.2300">
    <property type="match status" value="1"/>
</dbReference>
<feature type="transmembrane region" description="Helical" evidence="12">
    <location>
        <begin position="6"/>
        <end position="27"/>
    </location>
</feature>
<evidence type="ECO:0000256" key="11">
    <source>
        <dbReference type="PROSITE-ProRule" id="PRU00169"/>
    </source>
</evidence>
<dbReference type="Gene3D" id="1.20.1730.10">
    <property type="entry name" value="Sodium/glucose cotransporter"/>
    <property type="match status" value="1"/>
</dbReference>
<dbReference type="GeneID" id="46431097"/>
<dbReference type="InterPro" id="IPR036890">
    <property type="entry name" value="HATPase_C_sf"/>
</dbReference>
<dbReference type="SUPFAM" id="SSF47384">
    <property type="entry name" value="Homodimeric domain of signal transducing histidine kinase"/>
    <property type="match status" value="1"/>
</dbReference>
<dbReference type="SUPFAM" id="SSF55874">
    <property type="entry name" value="ATPase domain of HSP90 chaperone/DNA topoisomerase II/histidine kinase"/>
    <property type="match status" value="1"/>
</dbReference>
<keyword evidence="8 15" id="KW-0418">Kinase</keyword>
<evidence type="ECO:0000256" key="7">
    <source>
        <dbReference type="ARBA" id="ARBA00022692"/>
    </source>
</evidence>
<feature type="modified residue" description="4-aspartylphosphate" evidence="11">
    <location>
        <position position="1088"/>
    </location>
</feature>
<dbReference type="KEGG" id="pman:OU5_5280"/>
<feature type="transmembrane region" description="Helical" evidence="12">
    <location>
        <begin position="39"/>
        <end position="60"/>
    </location>
</feature>
<dbReference type="SUPFAM" id="SSF52172">
    <property type="entry name" value="CheY-like"/>
    <property type="match status" value="1"/>
</dbReference>
<dbReference type="Gene3D" id="1.10.287.130">
    <property type="match status" value="1"/>
</dbReference>
<dbReference type="GO" id="GO:0009927">
    <property type="term" value="F:histidine phosphotransfer kinase activity"/>
    <property type="evidence" value="ECO:0007669"/>
    <property type="project" value="TreeGrafter"/>
</dbReference>
<dbReference type="EMBL" id="CP005960">
    <property type="protein sequence ID" value="AHZ72359.1"/>
    <property type="molecule type" value="Genomic_DNA"/>
</dbReference>
<dbReference type="InterPro" id="IPR001734">
    <property type="entry name" value="Na/solute_symporter"/>
</dbReference>
<gene>
    <name evidence="15" type="ORF">OU5_5280</name>
</gene>
<name>A0A024EHE6_9PSED</name>
<dbReference type="CDD" id="cd00075">
    <property type="entry name" value="HATPase"/>
    <property type="match status" value="1"/>
</dbReference>
<reference evidence="15 16" key="1">
    <citation type="journal article" date="2012" name="J. Bacteriol.">
        <title>Genome sequence of cold-adapted Pseudomonas mandelii strain JR-1.</title>
        <authorList>
            <person name="Jang S.H."/>
            <person name="Kim J."/>
            <person name="Kim J."/>
            <person name="Hong S."/>
            <person name="Lee C."/>
        </authorList>
    </citation>
    <scope>NUCLEOTIDE SEQUENCE [LARGE SCALE GENOMIC DNA]</scope>
    <source>
        <strain evidence="15 16">JR-1</strain>
    </source>
</reference>